<dbReference type="NCBIfam" id="TIGR02532">
    <property type="entry name" value="IV_pilin_GFxxxE"/>
    <property type="match status" value="1"/>
</dbReference>
<gene>
    <name evidence="3" type="ORF">FTUN_7213</name>
</gene>
<keyword evidence="1" id="KW-0812">Transmembrane</keyword>
<dbReference type="KEGG" id="ftj:FTUN_7213"/>
<dbReference type="InterPro" id="IPR012902">
    <property type="entry name" value="N_methyl_site"/>
</dbReference>
<evidence type="ECO:0000256" key="1">
    <source>
        <dbReference type="SAM" id="Phobius"/>
    </source>
</evidence>
<reference evidence="4" key="1">
    <citation type="submission" date="2020-05" db="EMBL/GenBank/DDBJ databases">
        <title>Frigoriglobus tundricola gen. nov., sp. nov., a psychrotolerant cellulolytic planctomycete of the family Gemmataceae with two divergent copies of 16S rRNA gene.</title>
        <authorList>
            <person name="Kulichevskaya I.S."/>
            <person name="Ivanova A.A."/>
            <person name="Naumoff D.G."/>
            <person name="Beletsky A.V."/>
            <person name="Rijpstra W.I.C."/>
            <person name="Sinninghe Damste J.S."/>
            <person name="Mardanov A.V."/>
            <person name="Ravin N.V."/>
            <person name="Dedysh S.N."/>
        </authorList>
    </citation>
    <scope>NUCLEOTIDE SEQUENCE [LARGE SCALE GENOMIC DNA]</scope>
    <source>
        <strain evidence="4">PL17</strain>
    </source>
</reference>
<dbReference type="PANTHER" id="PTHR30093:SF2">
    <property type="entry name" value="TYPE II SECRETION SYSTEM PROTEIN H"/>
    <property type="match status" value="1"/>
</dbReference>
<sequence>MQVRAPRRGFTLIELLVVIAIIAILIGLLLPAVQKVREAAARMSSSNNIKQLSLAMHTMASANNDAFCPGFGAFPASSAGAPAPWTWWILPYIEQNNVYTLGYGNAPATTIKTFYAPNDSSFVSGSPWTSYTGNSLVLYPTSISANLKATFSDGTSNTIVYLERYAMPGTGPVTPTPPGVLGAHVLYPPVTTSSSGYSYDYTRVLITPLSVANGGGTAPYPFQIKPAAAAAVDAVPQGMSSGIMQVGLADGSVRGISSGVSAGTFYSACTPNGGEVLSSDW</sequence>
<protein>
    <recommendedName>
        <fullName evidence="2">DUF1559 domain-containing protein</fullName>
    </recommendedName>
</protein>
<keyword evidence="1" id="KW-0472">Membrane</keyword>
<dbReference type="Pfam" id="PF07596">
    <property type="entry name" value="SBP_bac_10"/>
    <property type="match status" value="1"/>
</dbReference>
<dbReference type="InterPro" id="IPR045584">
    <property type="entry name" value="Pilin-like"/>
</dbReference>
<dbReference type="RefSeq" id="WP_193376971.1">
    <property type="nucleotide sequence ID" value="NZ_CP053452.2"/>
</dbReference>
<organism evidence="3 4">
    <name type="scientific">Frigoriglobus tundricola</name>
    <dbReference type="NCBI Taxonomy" id="2774151"/>
    <lineage>
        <taxon>Bacteria</taxon>
        <taxon>Pseudomonadati</taxon>
        <taxon>Planctomycetota</taxon>
        <taxon>Planctomycetia</taxon>
        <taxon>Gemmatales</taxon>
        <taxon>Gemmataceae</taxon>
        <taxon>Frigoriglobus</taxon>
    </lineage>
</organism>
<name>A0A6M5Z2C7_9BACT</name>
<keyword evidence="4" id="KW-1185">Reference proteome</keyword>
<feature type="transmembrane region" description="Helical" evidence="1">
    <location>
        <begin position="12"/>
        <end position="33"/>
    </location>
</feature>
<feature type="domain" description="DUF1559" evidence="2">
    <location>
        <begin position="34"/>
        <end position="100"/>
    </location>
</feature>
<dbReference type="Gene3D" id="3.30.700.10">
    <property type="entry name" value="Glycoprotein, Type 4 Pilin"/>
    <property type="match status" value="1"/>
</dbReference>
<evidence type="ECO:0000259" key="2">
    <source>
        <dbReference type="Pfam" id="PF07596"/>
    </source>
</evidence>
<dbReference type="InterPro" id="IPR011453">
    <property type="entry name" value="DUF1559"/>
</dbReference>
<dbReference type="EMBL" id="CP053452">
    <property type="protein sequence ID" value="QJW99601.1"/>
    <property type="molecule type" value="Genomic_DNA"/>
</dbReference>
<dbReference type="PANTHER" id="PTHR30093">
    <property type="entry name" value="GENERAL SECRETION PATHWAY PROTEIN G"/>
    <property type="match status" value="1"/>
</dbReference>
<keyword evidence="1" id="KW-1133">Transmembrane helix</keyword>
<dbReference type="Pfam" id="PF07963">
    <property type="entry name" value="N_methyl"/>
    <property type="match status" value="1"/>
</dbReference>
<dbReference type="PROSITE" id="PS00409">
    <property type="entry name" value="PROKAR_NTER_METHYL"/>
    <property type="match status" value="1"/>
</dbReference>
<accession>A0A6M5Z2C7</accession>
<dbReference type="Proteomes" id="UP000503447">
    <property type="component" value="Chromosome"/>
</dbReference>
<evidence type="ECO:0000313" key="3">
    <source>
        <dbReference type="EMBL" id="QJW99601.1"/>
    </source>
</evidence>
<dbReference type="AlphaFoldDB" id="A0A6M5Z2C7"/>
<dbReference type="SUPFAM" id="SSF54523">
    <property type="entry name" value="Pili subunits"/>
    <property type="match status" value="1"/>
</dbReference>
<evidence type="ECO:0000313" key="4">
    <source>
        <dbReference type="Proteomes" id="UP000503447"/>
    </source>
</evidence>
<proteinExistence type="predicted"/>